<reference evidence="3 4" key="1">
    <citation type="submission" date="2019-12" db="EMBL/GenBank/DDBJ databases">
        <title>Genomic-based taxomic classification of the family Erythrobacteraceae.</title>
        <authorList>
            <person name="Xu L."/>
        </authorList>
    </citation>
    <scope>NUCLEOTIDE SEQUENCE [LARGE SCALE GENOMIC DNA]</scope>
    <source>
        <strain evidence="3 4">LMG 29518</strain>
    </source>
</reference>
<feature type="domain" description="SnoaL-like" evidence="2">
    <location>
        <begin position="430"/>
        <end position="548"/>
    </location>
</feature>
<feature type="domain" description="SnoaL-like" evidence="2">
    <location>
        <begin position="224"/>
        <end position="346"/>
    </location>
</feature>
<evidence type="ECO:0000313" key="4">
    <source>
        <dbReference type="Proteomes" id="UP000438476"/>
    </source>
</evidence>
<feature type="chain" id="PRO_5026032741" evidence="1">
    <location>
        <begin position="21"/>
        <end position="632"/>
    </location>
</feature>
<sequence>MKIAHLFLPLAMVGLPLAPAYGQDLAVETAKVEDLSSIRAIKYLQSRWGHLALSGDWQGMAALTTQDAALRLPYGEIEGRGGIEAWLRQTQGHGTDGMPAGRMNIRLYISPVITLAPDGQSATGRWHEIAMTAEIGEGADWLGATHIVDYRKTPAGWRIAGVRPYAHFSGSYAEGWSHDAKTLERAPYHYTPDEAGTLLPTRRARSAQSEDALDHRATLMLDQSHALNIVSAYGYYLDRGLYDDIVDLFADDAVIEQAGDGSWQGSDGVRAFLMRYGAPGLDEGELNDRPQLMPMAEISDDGSTALIRNIEIGMTGQHGEEGYWSATLQTFLLRRGDDNKWRIASLHHSPIMRAGYEEGWASPLPAALPDAPQAAPTGTTTLKSADFRTHSLSVPPMGPEWIMPATVPGATQAPIPNALAKAEAFDGAENVSNAYGYYIDQFAWRQTAALFARDGWKELSYIGTFVGKDRVLASLIQRYGEGGPNDAFQAIHQKTQPYVTVLDNGRRAFIRTRLFQFNSADGAAGSWISGIYENQIIKEDGIWRIQGMDLDYIWLGDYDTGWTGIDPAASSRFGPDKAEIEAFAPDSPLRGETFAPYPHIAPLGWHFANPVSGRKPEVLLEWSDGHRFPTAP</sequence>
<name>A0A6I4T8I9_9SPHN</name>
<dbReference type="InterPro" id="IPR032710">
    <property type="entry name" value="NTF2-like_dom_sf"/>
</dbReference>
<dbReference type="AlphaFoldDB" id="A0A6I4T8I9"/>
<dbReference type="CDD" id="cd00531">
    <property type="entry name" value="NTF2_like"/>
    <property type="match status" value="1"/>
</dbReference>
<dbReference type="OrthoDB" id="7541204at2"/>
<proteinExistence type="predicted"/>
<dbReference type="SUPFAM" id="SSF54427">
    <property type="entry name" value="NTF2-like"/>
    <property type="match status" value="3"/>
</dbReference>
<dbReference type="RefSeq" id="WP_160737554.1">
    <property type="nucleotide sequence ID" value="NZ_WTYT01000007.1"/>
</dbReference>
<keyword evidence="1" id="KW-0732">Signal</keyword>
<organism evidence="3 4">
    <name type="scientific">Altericroceibacterium endophyticum</name>
    <dbReference type="NCBI Taxonomy" id="1808508"/>
    <lineage>
        <taxon>Bacteria</taxon>
        <taxon>Pseudomonadati</taxon>
        <taxon>Pseudomonadota</taxon>
        <taxon>Alphaproteobacteria</taxon>
        <taxon>Sphingomonadales</taxon>
        <taxon>Erythrobacteraceae</taxon>
        <taxon>Altericroceibacterium</taxon>
    </lineage>
</organism>
<keyword evidence="4" id="KW-1185">Reference proteome</keyword>
<dbReference type="InterPro" id="IPR037401">
    <property type="entry name" value="SnoaL-like"/>
</dbReference>
<comment type="caution">
    <text evidence="3">The sequence shown here is derived from an EMBL/GenBank/DDBJ whole genome shotgun (WGS) entry which is preliminary data.</text>
</comment>
<dbReference type="Pfam" id="PF13577">
    <property type="entry name" value="SnoaL_4"/>
    <property type="match status" value="3"/>
</dbReference>
<dbReference type="Proteomes" id="UP000438476">
    <property type="component" value="Unassembled WGS sequence"/>
</dbReference>
<gene>
    <name evidence="3" type="ORF">GRI91_15185</name>
</gene>
<evidence type="ECO:0000256" key="1">
    <source>
        <dbReference type="SAM" id="SignalP"/>
    </source>
</evidence>
<dbReference type="EMBL" id="WTYT01000007">
    <property type="protein sequence ID" value="MXO67107.1"/>
    <property type="molecule type" value="Genomic_DNA"/>
</dbReference>
<feature type="signal peptide" evidence="1">
    <location>
        <begin position="1"/>
        <end position="20"/>
    </location>
</feature>
<protein>
    <submittedName>
        <fullName evidence="3">Nuclear transport factor 2 family protein</fullName>
    </submittedName>
</protein>
<dbReference type="Gene3D" id="3.10.450.50">
    <property type="match status" value="3"/>
</dbReference>
<feature type="domain" description="SnoaL-like" evidence="2">
    <location>
        <begin position="34"/>
        <end position="161"/>
    </location>
</feature>
<evidence type="ECO:0000313" key="3">
    <source>
        <dbReference type="EMBL" id="MXO67107.1"/>
    </source>
</evidence>
<evidence type="ECO:0000259" key="2">
    <source>
        <dbReference type="Pfam" id="PF13577"/>
    </source>
</evidence>
<accession>A0A6I4T8I9</accession>